<feature type="region of interest" description="Disordered" evidence="1">
    <location>
        <begin position="113"/>
        <end position="182"/>
    </location>
</feature>
<evidence type="ECO:0000313" key="2">
    <source>
        <dbReference type="EMBL" id="MBW0488005.1"/>
    </source>
</evidence>
<evidence type="ECO:0000313" key="3">
    <source>
        <dbReference type="Proteomes" id="UP000765509"/>
    </source>
</evidence>
<reference evidence="2" key="1">
    <citation type="submission" date="2021-03" db="EMBL/GenBank/DDBJ databases">
        <title>Draft genome sequence of rust myrtle Austropuccinia psidii MF-1, a brazilian biotype.</title>
        <authorList>
            <person name="Quecine M.C."/>
            <person name="Pachon D.M.R."/>
            <person name="Bonatelli M.L."/>
            <person name="Correr F.H."/>
            <person name="Franceschini L.M."/>
            <person name="Leite T.F."/>
            <person name="Margarido G.R.A."/>
            <person name="Almeida C.A."/>
            <person name="Ferrarezi J.A."/>
            <person name="Labate C.A."/>
        </authorList>
    </citation>
    <scope>NUCLEOTIDE SEQUENCE</scope>
    <source>
        <strain evidence="2">MF-1</strain>
    </source>
</reference>
<dbReference type="Proteomes" id="UP000765509">
    <property type="component" value="Unassembled WGS sequence"/>
</dbReference>
<dbReference type="AlphaFoldDB" id="A0A9Q3H3H2"/>
<comment type="caution">
    <text evidence="2">The sequence shown here is derived from an EMBL/GenBank/DDBJ whole genome shotgun (WGS) entry which is preliminary data.</text>
</comment>
<gene>
    <name evidence="2" type="ORF">O181_027720</name>
</gene>
<keyword evidence="3" id="KW-1185">Reference proteome</keyword>
<evidence type="ECO:0000256" key="1">
    <source>
        <dbReference type="SAM" id="MobiDB-lite"/>
    </source>
</evidence>
<sequence>MPTLPSTFQFNRNLKQEEFKDLDQVLQLQKLLKDLLQWSIDNRRFNLASHWAELVARCQRVCIKGIFFTDPMVITKGWNPNRKFRLLEERATRIRENPSTIQAIKEQMNQTGPIIIPQGSQGVKKPDSPNASHHPDSKLVTKSHHSSQSQGASRRRQGYKGKNKTTFSQRKRESDPMIQKLL</sequence>
<protein>
    <submittedName>
        <fullName evidence="2">Uncharacterized protein</fullName>
    </submittedName>
</protein>
<proteinExistence type="predicted"/>
<name>A0A9Q3H3H2_9BASI</name>
<accession>A0A9Q3H3H2</accession>
<organism evidence="2 3">
    <name type="scientific">Austropuccinia psidii MF-1</name>
    <dbReference type="NCBI Taxonomy" id="1389203"/>
    <lineage>
        <taxon>Eukaryota</taxon>
        <taxon>Fungi</taxon>
        <taxon>Dikarya</taxon>
        <taxon>Basidiomycota</taxon>
        <taxon>Pucciniomycotina</taxon>
        <taxon>Pucciniomycetes</taxon>
        <taxon>Pucciniales</taxon>
        <taxon>Sphaerophragmiaceae</taxon>
        <taxon>Austropuccinia</taxon>
    </lineage>
</organism>
<dbReference type="EMBL" id="AVOT02009399">
    <property type="protein sequence ID" value="MBW0488005.1"/>
    <property type="molecule type" value="Genomic_DNA"/>
</dbReference>
<feature type="compositionally biased region" description="Basic residues" evidence="1">
    <location>
        <begin position="153"/>
        <end position="163"/>
    </location>
</feature>